<dbReference type="Proteomes" id="UP000631114">
    <property type="component" value="Unassembled WGS sequence"/>
</dbReference>
<dbReference type="CDD" id="cd20268">
    <property type="entry name" value="Complex1_LYR_SDHAF1_LYRM8"/>
    <property type="match status" value="1"/>
</dbReference>
<dbReference type="EMBL" id="JADFTS010000002">
    <property type="protein sequence ID" value="KAF9618371.1"/>
    <property type="molecule type" value="Genomic_DNA"/>
</dbReference>
<evidence type="ECO:0000256" key="4">
    <source>
        <dbReference type="ARBA" id="ARBA00025715"/>
    </source>
</evidence>
<evidence type="ECO:0000256" key="1">
    <source>
        <dbReference type="ARBA" id="ARBA00004305"/>
    </source>
</evidence>
<gene>
    <name evidence="6" type="ORF">IFM89_001006</name>
</gene>
<feature type="domain" description="Complex 1 LYR protein" evidence="5">
    <location>
        <begin position="9"/>
        <end position="68"/>
    </location>
</feature>
<evidence type="ECO:0000313" key="6">
    <source>
        <dbReference type="EMBL" id="KAF9618371.1"/>
    </source>
</evidence>
<proteinExistence type="inferred from homology"/>
<dbReference type="OrthoDB" id="273010at2759"/>
<dbReference type="InterPro" id="IPR008011">
    <property type="entry name" value="Complex1_LYR_dom"/>
</dbReference>
<evidence type="ECO:0000256" key="2">
    <source>
        <dbReference type="ARBA" id="ARBA00023128"/>
    </source>
</evidence>
<dbReference type="PANTHER" id="PTHR13675">
    <property type="entry name" value="LYR MOTIF-CONTAINING PROTEIN 2"/>
    <property type="match status" value="1"/>
</dbReference>
<dbReference type="GO" id="GO:0005759">
    <property type="term" value="C:mitochondrial matrix"/>
    <property type="evidence" value="ECO:0007669"/>
    <property type="project" value="UniProtKB-SubCell"/>
</dbReference>
<sequence length="92" mass="10543">MKRLTGLQKQVLALYGGFLRAARAKAPEERKKIEAIVSEEFHRNAKEVDRKNFIYIEYLLRRGAKQLHQLKSPNTISMFTVPVPSPPSKPLP</sequence>
<keyword evidence="2" id="KW-0496">Mitochondrion</keyword>
<evidence type="ECO:0000313" key="7">
    <source>
        <dbReference type="Proteomes" id="UP000631114"/>
    </source>
</evidence>
<name>A0A835MC61_9MAGN</name>
<comment type="subcellular location">
    <subcellularLocation>
        <location evidence="1">Mitochondrion matrix</location>
    </subcellularLocation>
</comment>
<accession>A0A835MC61</accession>
<dbReference type="InterPro" id="IPR045295">
    <property type="entry name" value="Complex1_LYR_SDHAF1_LYRM8"/>
</dbReference>
<evidence type="ECO:0000256" key="3">
    <source>
        <dbReference type="ARBA" id="ARBA00023186"/>
    </source>
</evidence>
<organism evidence="6 7">
    <name type="scientific">Coptis chinensis</name>
    <dbReference type="NCBI Taxonomy" id="261450"/>
    <lineage>
        <taxon>Eukaryota</taxon>
        <taxon>Viridiplantae</taxon>
        <taxon>Streptophyta</taxon>
        <taxon>Embryophyta</taxon>
        <taxon>Tracheophyta</taxon>
        <taxon>Spermatophyta</taxon>
        <taxon>Magnoliopsida</taxon>
        <taxon>Ranunculales</taxon>
        <taxon>Ranunculaceae</taxon>
        <taxon>Coptidoideae</taxon>
        <taxon>Coptis</taxon>
    </lineage>
</organism>
<dbReference type="AlphaFoldDB" id="A0A835MC61"/>
<reference evidence="6 7" key="1">
    <citation type="submission" date="2020-10" db="EMBL/GenBank/DDBJ databases">
        <title>The Coptis chinensis genome and diversification of protoberbering-type alkaloids.</title>
        <authorList>
            <person name="Wang B."/>
            <person name="Shu S."/>
            <person name="Song C."/>
            <person name="Liu Y."/>
        </authorList>
    </citation>
    <scope>NUCLEOTIDE SEQUENCE [LARGE SCALE GENOMIC DNA]</scope>
    <source>
        <strain evidence="6">HL-2020</strain>
        <tissue evidence="6">Leaf</tissue>
    </source>
</reference>
<dbReference type="Pfam" id="PF05347">
    <property type="entry name" value="Complex1_LYR"/>
    <property type="match status" value="1"/>
</dbReference>
<evidence type="ECO:0000259" key="5">
    <source>
        <dbReference type="Pfam" id="PF05347"/>
    </source>
</evidence>
<dbReference type="PANTHER" id="PTHR13675:SF1">
    <property type="entry name" value="SUCCINATE DEHYDROGENASE ASSEMBLY FACTOR 1, MITOCHONDRIAL"/>
    <property type="match status" value="1"/>
</dbReference>
<dbReference type="GO" id="GO:0034553">
    <property type="term" value="P:mitochondrial respiratory chain complex II assembly"/>
    <property type="evidence" value="ECO:0007669"/>
    <property type="project" value="InterPro"/>
</dbReference>
<comment type="similarity">
    <text evidence="4">Belongs to the complex I LYR family. SDHAF1 subfamily.</text>
</comment>
<comment type="caution">
    <text evidence="6">The sequence shown here is derived from an EMBL/GenBank/DDBJ whole genome shotgun (WGS) entry which is preliminary data.</text>
</comment>
<protein>
    <recommendedName>
        <fullName evidence="5">Complex 1 LYR protein domain-containing protein</fullName>
    </recommendedName>
</protein>
<keyword evidence="3" id="KW-0143">Chaperone</keyword>
<keyword evidence="7" id="KW-1185">Reference proteome</keyword>